<evidence type="ECO:0000313" key="2">
    <source>
        <dbReference type="Proteomes" id="UP000041827"/>
    </source>
</evidence>
<name>A0A0T8UG74_9STRE</name>
<dbReference type="EMBL" id="CMJT01000029">
    <property type="protein sequence ID" value="CKB23398.1"/>
    <property type="molecule type" value="Genomic_DNA"/>
</dbReference>
<organism evidence="1 2">
    <name type="scientific">Streptococcus pseudopneumoniae</name>
    <dbReference type="NCBI Taxonomy" id="257758"/>
    <lineage>
        <taxon>Bacteria</taxon>
        <taxon>Bacillati</taxon>
        <taxon>Bacillota</taxon>
        <taxon>Bacilli</taxon>
        <taxon>Lactobacillales</taxon>
        <taxon>Streptococcaceae</taxon>
        <taxon>Streptococcus</taxon>
    </lineage>
</organism>
<dbReference type="RefSeq" id="WP_050262146.1">
    <property type="nucleotide sequence ID" value="NZ_CMJT01000029.1"/>
</dbReference>
<dbReference type="Proteomes" id="UP000041827">
    <property type="component" value="Unassembled WGS sequence"/>
</dbReference>
<evidence type="ECO:0000313" key="1">
    <source>
        <dbReference type="EMBL" id="CKB23398.1"/>
    </source>
</evidence>
<reference evidence="2" key="1">
    <citation type="submission" date="2015-03" db="EMBL/GenBank/DDBJ databases">
        <authorList>
            <consortium name="Pathogen Informatics"/>
        </authorList>
    </citation>
    <scope>NUCLEOTIDE SEQUENCE [LARGE SCALE GENOMIC DNA]</scope>
    <source>
        <strain evidence="2">SMRU2248</strain>
    </source>
</reference>
<dbReference type="AlphaFoldDB" id="A0A0T8UG74"/>
<sequence length="171" mass="20385">MKSKKLKLGQIDLKMCKDYDLIQAMDYDFKTKEVMNKGRGFAVTLVKIQGLTFLIPFRSYIPKKYQLKYKLRNSAKEGYVEGLDIGKTLILEDKSYLLNTTFRLRKIEDYYKVMDNDRAIINKLVKAIIDYNRALEMNDRNKLEDPKRFKFSTFQNYSTRLRVITEKDYLE</sequence>
<gene>
    <name evidence="1" type="ORF">ERS021757_02090</name>
</gene>
<protein>
    <submittedName>
        <fullName evidence="1">Phage protein</fullName>
    </submittedName>
</protein>
<proteinExistence type="predicted"/>
<accession>A0A0T8UG74</accession>